<evidence type="ECO:0000256" key="2">
    <source>
        <dbReference type="ARBA" id="ARBA00022771"/>
    </source>
</evidence>
<accession>A0A804QDN2</accession>
<dbReference type="EnsemblPlants" id="Zm00001eb320720_T001">
    <property type="protein sequence ID" value="Zm00001eb320720_P001"/>
    <property type="gene ID" value="Zm00001eb320720"/>
</dbReference>
<keyword evidence="2" id="KW-0863">Zinc-finger</keyword>
<keyword evidence="6" id="KW-1185">Reference proteome</keyword>
<reference evidence="5" key="3">
    <citation type="submission" date="2021-05" db="UniProtKB">
        <authorList>
            <consortium name="EnsemblPlants"/>
        </authorList>
    </citation>
    <scope>IDENTIFICATION</scope>
    <source>
        <strain evidence="5">cv. B73</strain>
    </source>
</reference>
<feature type="compositionally biased region" description="Low complexity" evidence="4">
    <location>
        <begin position="67"/>
        <end position="77"/>
    </location>
</feature>
<dbReference type="GO" id="GO:0008270">
    <property type="term" value="F:zinc ion binding"/>
    <property type="evidence" value="ECO:0007669"/>
    <property type="project" value="UniProtKB-KW"/>
</dbReference>
<dbReference type="Gramene" id="Zm00001eb320720_T001">
    <property type="protein sequence ID" value="Zm00001eb320720_P001"/>
    <property type="gene ID" value="Zm00001eb320720"/>
</dbReference>
<reference evidence="5" key="2">
    <citation type="submission" date="2019-07" db="EMBL/GenBank/DDBJ databases">
        <authorList>
            <person name="Seetharam A."/>
            <person name="Woodhouse M."/>
            <person name="Cannon E."/>
        </authorList>
    </citation>
    <scope>NUCLEOTIDE SEQUENCE [LARGE SCALE GENOMIC DNA]</scope>
    <source>
        <strain evidence="5">cv. B73</strain>
    </source>
</reference>
<dbReference type="FunCoup" id="A0A804QDN2">
    <property type="interactions" value="473"/>
</dbReference>
<dbReference type="InParanoid" id="A0A804QDN2"/>
<dbReference type="PANTHER" id="PTHR42647:SF5">
    <property type="entry name" value="SBP (S-RIBONUCLEASE BINDING PROTEIN) FAMILY PROTEIN"/>
    <property type="match status" value="1"/>
</dbReference>
<evidence type="ECO:0000256" key="1">
    <source>
        <dbReference type="ARBA" id="ARBA00022723"/>
    </source>
</evidence>
<sequence>ASRVLSPPCRRLRSLSAPPPPFPIRTIVVHAGRLCSPSAPSPSTLVASVPHPHQRFWSRPTTVKQSRAGGAAGAPPRRGGGVAGQGALRAGRRGRPARAAAVGRGRGAGVGRGARHRRPDGVVAFVDPRRAGPPPNHACLGCRLRPASVVLLPCRHLSLWAAEAEREAWRGAELEERLARLRGETTAWQAKALSEQAAAVALHA</sequence>
<keyword evidence="1" id="KW-0479">Metal-binding</keyword>
<name>A0A804QDN2_MAIZE</name>
<organism evidence="5 6">
    <name type="scientific">Zea mays</name>
    <name type="common">Maize</name>
    <dbReference type="NCBI Taxonomy" id="4577"/>
    <lineage>
        <taxon>Eukaryota</taxon>
        <taxon>Viridiplantae</taxon>
        <taxon>Streptophyta</taxon>
        <taxon>Embryophyta</taxon>
        <taxon>Tracheophyta</taxon>
        <taxon>Spermatophyta</taxon>
        <taxon>Magnoliopsida</taxon>
        <taxon>Liliopsida</taxon>
        <taxon>Poales</taxon>
        <taxon>Poaceae</taxon>
        <taxon>PACMAD clade</taxon>
        <taxon>Panicoideae</taxon>
        <taxon>Andropogonodae</taxon>
        <taxon>Andropogoneae</taxon>
        <taxon>Tripsacinae</taxon>
        <taxon>Zea</taxon>
    </lineage>
</organism>
<protein>
    <submittedName>
        <fullName evidence="5">Uncharacterized protein</fullName>
    </submittedName>
</protein>
<evidence type="ECO:0000313" key="6">
    <source>
        <dbReference type="Proteomes" id="UP000007305"/>
    </source>
</evidence>
<feature type="region of interest" description="Disordered" evidence="4">
    <location>
        <begin position="1"/>
        <end position="22"/>
    </location>
</feature>
<evidence type="ECO:0000313" key="5">
    <source>
        <dbReference type="EnsemblPlants" id="Zm00001eb320720_P001"/>
    </source>
</evidence>
<dbReference type="Proteomes" id="UP000007305">
    <property type="component" value="Chromosome 7"/>
</dbReference>
<dbReference type="AlphaFoldDB" id="A0A804QDN2"/>
<evidence type="ECO:0000256" key="3">
    <source>
        <dbReference type="ARBA" id="ARBA00022833"/>
    </source>
</evidence>
<evidence type="ECO:0000256" key="4">
    <source>
        <dbReference type="SAM" id="MobiDB-lite"/>
    </source>
</evidence>
<feature type="region of interest" description="Disordered" evidence="4">
    <location>
        <begin position="59"/>
        <end position="116"/>
    </location>
</feature>
<proteinExistence type="predicted"/>
<reference evidence="6" key="1">
    <citation type="submission" date="2015-12" db="EMBL/GenBank/DDBJ databases">
        <title>Update maize B73 reference genome by single molecule sequencing technologies.</title>
        <authorList>
            <consortium name="Maize Genome Sequencing Project"/>
            <person name="Ware D."/>
        </authorList>
    </citation>
    <scope>NUCLEOTIDE SEQUENCE [LARGE SCALE GENOMIC DNA]</scope>
    <source>
        <strain evidence="6">cv. B73</strain>
    </source>
</reference>
<dbReference type="PANTHER" id="PTHR42647">
    <property type="entry name" value="SBP (S-RIBONUCLEASE BINDING PROTEIN) FAMILY PROTEIN"/>
    <property type="match status" value="1"/>
</dbReference>
<keyword evidence="3" id="KW-0862">Zinc</keyword>